<dbReference type="PIRSF" id="PIRSF021700">
    <property type="entry name" value="3_dmu_93_MTrfase"/>
    <property type="match status" value="1"/>
</dbReference>
<feature type="domain" description="PhnB-like" evidence="1">
    <location>
        <begin position="3"/>
        <end position="127"/>
    </location>
</feature>
<dbReference type="EMBL" id="BJUN01000016">
    <property type="protein sequence ID" value="GEK59609.1"/>
    <property type="molecule type" value="Genomic_DNA"/>
</dbReference>
<dbReference type="SUPFAM" id="SSF54593">
    <property type="entry name" value="Glyoxalase/Bleomycin resistance protein/Dihydroxybiphenyl dioxygenase"/>
    <property type="match status" value="1"/>
</dbReference>
<evidence type="ECO:0000313" key="3">
    <source>
        <dbReference type="Proteomes" id="UP000321051"/>
    </source>
</evidence>
<dbReference type="InterPro" id="IPR029068">
    <property type="entry name" value="Glyas_Bleomycin-R_OHBP_Dase"/>
</dbReference>
<dbReference type="STRING" id="1371.GCA_900166605_01901"/>
<name>A0A510Y8C3_MARHA</name>
<protein>
    <submittedName>
        <fullName evidence="2">VOC family protein</fullName>
    </submittedName>
</protein>
<dbReference type="PANTHER" id="PTHR33990:SF4">
    <property type="entry name" value="PHNB-LIKE DOMAIN-CONTAINING PROTEIN"/>
    <property type="match status" value="1"/>
</dbReference>
<dbReference type="InterPro" id="IPR009725">
    <property type="entry name" value="3_dmu_93_MTrfase"/>
</dbReference>
<proteinExistence type="predicted"/>
<dbReference type="Proteomes" id="UP000321051">
    <property type="component" value="Unassembled WGS sequence"/>
</dbReference>
<dbReference type="Gene3D" id="3.30.720.100">
    <property type="match status" value="1"/>
</dbReference>
<sequence>MASIKPFLMFQGNAEEALNYYASLLDEAKIVSLSRYGPHESGDEGDVMQAVLSLQGQEFICMDSNVKHDFTFTPSFSLFVNCDSDQEIEYLYNHLSDGGKKLMALKDYGFSKRFAWIQDKFNVSWQLNLPSN</sequence>
<dbReference type="Gene3D" id="3.30.720.110">
    <property type="match status" value="1"/>
</dbReference>
<comment type="caution">
    <text evidence="2">The sequence shown here is derived from an EMBL/GenBank/DDBJ whole genome shotgun (WGS) entry which is preliminary data.</text>
</comment>
<keyword evidence="3" id="KW-1185">Reference proteome</keyword>
<dbReference type="RefSeq" id="WP_079475686.1">
    <property type="nucleotide sequence ID" value="NZ_BJUN01000016.1"/>
</dbReference>
<gene>
    <name evidence="2" type="ORF">MHA01_25140</name>
</gene>
<dbReference type="PANTHER" id="PTHR33990">
    <property type="entry name" value="PROTEIN YJDN-RELATED"/>
    <property type="match status" value="1"/>
</dbReference>
<evidence type="ECO:0000313" key="2">
    <source>
        <dbReference type="EMBL" id="GEK59609.1"/>
    </source>
</evidence>
<evidence type="ECO:0000259" key="1">
    <source>
        <dbReference type="Pfam" id="PF06983"/>
    </source>
</evidence>
<dbReference type="CDD" id="cd06588">
    <property type="entry name" value="PhnB_like"/>
    <property type="match status" value="1"/>
</dbReference>
<dbReference type="AlphaFoldDB" id="A0A510Y8C3"/>
<organism evidence="2 3">
    <name type="scientific">Marinococcus halophilus</name>
    <dbReference type="NCBI Taxonomy" id="1371"/>
    <lineage>
        <taxon>Bacteria</taxon>
        <taxon>Bacillati</taxon>
        <taxon>Bacillota</taxon>
        <taxon>Bacilli</taxon>
        <taxon>Bacillales</taxon>
        <taxon>Bacillaceae</taxon>
        <taxon>Marinococcus</taxon>
    </lineage>
</organism>
<reference evidence="2 3" key="1">
    <citation type="submission" date="2019-07" db="EMBL/GenBank/DDBJ databases">
        <title>Whole genome shotgun sequence of Marinococcus halophilus NBRC 102359.</title>
        <authorList>
            <person name="Hosoyama A."/>
            <person name="Uohara A."/>
            <person name="Ohji S."/>
            <person name="Ichikawa N."/>
        </authorList>
    </citation>
    <scope>NUCLEOTIDE SEQUENCE [LARGE SCALE GENOMIC DNA]</scope>
    <source>
        <strain evidence="2 3">NBRC 102359</strain>
    </source>
</reference>
<dbReference type="Pfam" id="PF06983">
    <property type="entry name" value="3-dmu-9_3-mt"/>
    <property type="match status" value="1"/>
</dbReference>
<dbReference type="OrthoDB" id="9806473at2"/>
<dbReference type="InterPro" id="IPR028973">
    <property type="entry name" value="PhnB-like"/>
</dbReference>
<accession>A0A510Y8C3</accession>